<dbReference type="RefSeq" id="WP_120273544.1">
    <property type="nucleotide sequence ID" value="NZ_RAPN01000001.1"/>
</dbReference>
<dbReference type="InterPro" id="IPR050155">
    <property type="entry name" value="HAD-like_hydrolase_sf"/>
</dbReference>
<dbReference type="InterPro" id="IPR023214">
    <property type="entry name" value="HAD_sf"/>
</dbReference>
<comment type="caution">
    <text evidence="1">The sequence shown here is derived from an EMBL/GenBank/DDBJ whole genome shotgun (WGS) entry which is preliminary data.</text>
</comment>
<evidence type="ECO:0000313" key="2">
    <source>
        <dbReference type="Proteomes" id="UP000283387"/>
    </source>
</evidence>
<dbReference type="GO" id="GO:0004713">
    <property type="term" value="F:protein tyrosine kinase activity"/>
    <property type="evidence" value="ECO:0007669"/>
    <property type="project" value="TreeGrafter"/>
</dbReference>
<dbReference type="Pfam" id="PF13419">
    <property type="entry name" value="HAD_2"/>
    <property type="match status" value="1"/>
</dbReference>
<keyword evidence="2" id="KW-1185">Reference proteome</keyword>
<protein>
    <submittedName>
        <fullName evidence="1">Phosphoglycolate phosphatase</fullName>
    </submittedName>
</protein>
<dbReference type="SUPFAM" id="SSF56784">
    <property type="entry name" value="HAD-like"/>
    <property type="match status" value="1"/>
</dbReference>
<dbReference type="SFLD" id="SFLDS00003">
    <property type="entry name" value="Haloacid_Dehalogenase"/>
    <property type="match status" value="1"/>
</dbReference>
<dbReference type="AlphaFoldDB" id="A0A419WA46"/>
<accession>A0A419WA46</accession>
<dbReference type="SFLD" id="SFLDG01129">
    <property type="entry name" value="C1.5:_HAD__Beta-PGM__Phosphata"/>
    <property type="match status" value="1"/>
</dbReference>
<organism evidence="1 2">
    <name type="scientific">Mangrovibacterium diazotrophicum</name>
    <dbReference type="NCBI Taxonomy" id="1261403"/>
    <lineage>
        <taxon>Bacteria</taxon>
        <taxon>Pseudomonadati</taxon>
        <taxon>Bacteroidota</taxon>
        <taxon>Bacteroidia</taxon>
        <taxon>Marinilabiliales</taxon>
        <taxon>Prolixibacteraceae</taxon>
        <taxon>Mangrovibacterium</taxon>
    </lineage>
</organism>
<dbReference type="InterPro" id="IPR036412">
    <property type="entry name" value="HAD-like_sf"/>
</dbReference>
<dbReference type="Gene3D" id="1.10.150.240">
    <property type="entry name" value="Putative phosphatase, domain 2"/>
    <property type="match status" value="1"/>
</dbReference>
<reference evidence="1 2" key="1">
    <citation type="submission" date="2018-09" db="EMBL/GenBank/DDBJ databases">
        <title>Genomic Encyclopedia of Archaeal and Bacterial Type Strains, Phase II (KMG-II): from individual species to whole genera.</title>
        <authorList>
            <person name="Goeker M."/>
        </authorList>
    </citation>
    <scope>NUCLEOTIDE SEQUENCE [LARGE SCALE GENOMIC DNA]</scope>
    <source>
        <strain evidence="1 2">DSM 27148</strain>
    </source>
</reference>
<dbReference type="PANTHER" id="PTHR43434">
    <property type="entry name" value="PHOSPHOGLYCOLATE PHOSPHATASE"/>
    <property type="match status" value="1"/>
</dbReference>
<proteinExistence type="predicted"/>
<dbReference type="InterPro" id="IPR041492">
    <property type="entry name" value="HAD_2"/>
</dbReference>
<sequence length="216" mass="24359">MANFTHLIFDLDGTLINSKPGLLNALRFVLKQMGLDHDPDEIIDRLIGPPIQQGMKEVLGFNEKQIEISSRLFREYYGERGMYEGEVYAGLKLLLEELVEQGVKLYVATSKHEVFLSTILRHFELDRYFDDTEGAEGSELQTKAELITNLMDRNRLKSSHAIAMIGDTKFDVVGGKANELTTIAVDYGFGDSAELKQMEPDYFADDVDDLTEILLG</sequence>
<dbReference type="InterPro" id="IPR023198">
    <property type="entry name" value="PGP-like_dom2"/>
</dbReference>
<dbReference type="Gene3D" id="3.40.50.1000">
    <property type="entry name" value="HAD superfamily/HAD-like"/>
    <property type="match status" value="1"/>
</dbReference>
<dbReference type="OrthoDB" id="9804442at2"/>
<gene>
    <name evidence="1" type="ORF">BC643_2694</name>
</gene>
<dbReference type="EMBL" id="RAPN01000001">
    <property type="protein sequence ID" value="RKD92323.1"/>
    <property type="molecule type" value="Genomic_DNA"/>
</dbReference>
<dbReference type="GO" id="GO:0005829">
    <property type="term" value="C:cytosol"/>
    <property type="evidence" value="ECO:0007669"/>
    <property type="project" value="TreeGrafter"/>
</dbReference>
<dbReference type="Proteomes" id="UP000283387">
    <property type="component" value="Unassembled WGS sequence"/>
</dbReference>
<evidence type="ECO:0000313" key="1">
    <source>
        <dbReference type="EMBL" id="RKD92323.1"/>
    </source>
</evidence>
<dbReference type="PANTHER" id="PTHR43434:SF20">
    <property type="entry name" value="5'-NUCLEOTIDASE"/>
    <property type="match status" value="1"/>
</dbReference>
<name>A0A419WA46_9BACT</name>